<feature type="transmembrane region" description="Helical" evidence="3">
    <location>
        <begin position="6"/>
        <end position="22"/>
    </location>
</feature>
<dbReference type="PANTHER" id="PTHR31302:SF31">
    <property type="entry name" value="PHOSPHODIESTERASE YAEI"/>
    <property type="match status" value="1"/>
</dbReference>
<dbReference type="HOGENOM" id="CLU_025443_5_1_6"/>
<protein>
    <submittedName>
        <fullName evidence="5">Metallophosphoesterase</fullName>
    </submittedName>
</protein>
<keyword evidence="1" id="KW-0479">Metal-binding</keyword>
<dbReference type="AlphaFoldDB" id="A0A089ZQ57"/>
<proteinExistence type="predicted"/>
<feature type="transmembrane region" description="Helical" evidence="3">
    <location>
        <begin position="105"/>
        <end position="122"/>
    </location>
</feature>
<evidence type="ECO:0000313" key="6">
    <source>
        <dbReference type="Proteomes" id="UP000029499"/>
    </source>
</evidence>
<feature type="domain" description="Calcineurin-like phosphoesterase" evidence="4">
    <location>
        <begin position="147"/>
        <end position="314"/>
    </location>
</feature>
<evidence type="ECO:0000313" key="5">
    <source>
        <dbReference type="EMBL" id="AIS17051.1"/>
    </source>
</evidence>
<dbReference type="SUPFAM" id="SSF56300">
    <property type="entry name" value="Metallo-dependent phosphatases"/>
    <property type="match status" value="1"/>
</dbReference>
<dbReference type="InterPro" id="IPR051158">
    <property type="entry name" value="Metallophosphoesterase_sf"/>
</dbReference>
<evidence type="ECO:0000256" key="1">
    <source>
        <dbReference type="ARBA" id="ARBA00022723"/>
    </source>
</evidence>
<dbReference type="eggNOG" id="COG1408">
    <property type="taxonomic scope" value="Bacteria"/>
</dbReference>
<reference evidence="5 6" key="1">
    <citation type="journal article" date="2015" name="J. Biotechnol.">
        <title>Complete genome sequence of Pseudomonas rhizosphaerae IH5T (=DSM 16299T), a phosphate-solubilizing rhizobacterium for bacterial biofertilizer.</title>
        <authorList>
            <person name="Kwak Y."/>
            <person name="Jung B.K."/>
            <person name="Shin J.H."/>
        </authorList>
    </citation>
    <scope>NUCLEOTIDE SEQUENCE [LARGE SCALE GENOMIC DNA]</scope>
    <source>
        <strain evidence="5">DSM 16299</strain>
    </source>
</reference>
<accession>A0A089ZQ57</accession>
<dbReference type="CDD" id="cd07385">
    <property type="entry name" value="MPP_YkuE_C"/>
    <property type="match status" value="1"/>
</dbReference>
<dbReference type="PANTHER" id="PTHR31302">
    <property type="entry name" value="TRANSMEMBRANE PROTEIN WITH METALLOPHOSPHOESTERASE DOMAIN-RELATED"/>
    <property type="match status" value="1"/>
</dbReference>
<keyword evidence="3" id="KW-0812">Transmembrane</keyword>
<gene>
    <name evidence="5" type="ORF">LT40_06340</name>
</gene>
<name>A0A089ZQ57_9PSED</name>
<feature type="transmembrane region" description="Helical" evidence="3">
    <location>
        <begin position="60"/>
        <end position="84"/>
    </location>
</feature>
<dbReference type="GO" id="GO:0046872">
    <property type="term" value="F:metal ion binding"/>
    <property type="evidence" value="ECO:0007669"/>
    <property type="project" value="UniProtKB-KW"/>
</dbReference>
<dbReference type="GO" id="GO:0016020">
    <property type="term" value="C:membrane"/>
    <property type="evidence" value="ECO:0007669"/>
    <property type="project" value="GOC"/>
</dbReference>
<dbReference type="Pfam" id="PF00149">
    <property type="entry name" value="Metallophos"/>
    <property type="match status" value="1"/>
</dbReference>
<evidence type="ECO:0000259" key="4">
    <source>
        <dbReference type="Pfam" id="PF00149"/>
    </source>
</evidence>
<dbReference type="GO" id="GO:0009245">
    <property type="term" value="P:lipid A biosynthetic process"/>
    <property type="evidence" value="ECO:0007669"/>
    <property type="project" value="TreeGrafter"/>
</dbReference>
<dbReference type="RefSeq" id="WP_043187770.1">
    <property type="nucleotide sequence ID" value="NZ_CP009533.1"/>
</dbReference>
<dbReference type="EMBL" id="CP009533">
    <property type="protein sequence ID" value="AIS17051.1"/>
    <property type="molecule type" value="Genomic_DNA"/>
</dbReference>
<evidence type="ECO:0000256" key="3">
    <source>
        <dbReference type="SAM" id="Phobius"/>
    </source>
</evidence>
<organism evidence="5 6">
    <name type="scientific">Pseudomonas rhizosphaerae</name>
    <dbReference type="NCBI Taxonomy" id="216142"/>
    <lineage>
        <taxon>Bacteria</taxon>
        <taxon>Pseudomonadati</taxon>
        <taxon>Pseudomonadota</taxon>
        <taxon>Gammaproteobacteria</taxon>
        <taxon>Pseudomonadales</taxon>
        <taxon>Pseudomonadaceae</taxon>
        <taxon>Pseudomonas</taxon>
    </lineage>
</organism>
<keyword evidence="3" id="KW-0472">Membrane</keyword>
<keyword evidence="6" id="KW-1185">Reference proteome</keyword>
<feature type="transmembrane region" description="Helical" evidence="3">
    <location>
        <begin position="29"/>
        <end position="48"/>
    </location>
</feature>
<evidence type="ECO:0000256" key="2">
    <source>
        <dbReference type="ARBA" id="ARBA00022801"/>
    </source>
</evidence>
<dbReference type="InterPro" id="IPR029052">
    <property type="entry name" value="Metallo-depent_PP-like"/>
</dbReference>
<dbReference type="InterPro" id="IPR004843">
    <property type="entry name" value="Calcineurin-like_PHP"/>
</dbReference>
<dbReference type="Gene3D" id="3.60.21.10">
    <property type="match status" value="1"/>
</dbReference>
<sequence>MFHIYATVAFLYVALRFVYPLPLAAGWRLLIGLVLLAASKYHMLILAFTGTMYSPEVPYWVAYSAGWAFTAFALLFVFVLLLDVGILVTRLARRRALPRHALARWRYAVAALAVAVSGFGVAQATRVPEVRQVELQIPGLAPAMDGFRLVQLSDLHISVLFPEPWVEAVVKRSNALAPDLVVITGDLIDGTLQARATDVRPLAQLRARAGVIAIPGNHEYYFGNEGWMAKFREAGMHSLINQHEVIDDARGQLVIAGITDKVATQYGGSAPDLDLALRGAPANVPIVLLNHRPAGIDQAIAAGVDLQLSGHTHGGMIRGFDQVVAKANEGFVSGLYRRAGLQLYVSNGSGLWNGFPIRLGVPSEITEFTLRAAPSGQ</sequence>
<keyword evidence="3" id="KW-1133">Transmembrane helix</keyword>
<keyword evidence="2" id="KW-0378">Hydrolase</keyword>
<dbReference type="OrthoDB" id="9780884at2"/>
<dbReference type="Proteomes" id="UP000029499">
    <property type="component" value="Chromosome"/>
</dbReference>
<dbReference type="KEGG" id="prh:LT40_06340"/>
<dbReference type="STRING" id="216142.LT40_06340"/>
<dbReference type="GO" id="GO:0008758">
    <property type="term" value="F:UDP-2,3-diacylglucosamine hydrolase activity"/>
    <property type="evidence" value="ECO:0007669"/>
    <property type="project" value="TreeGrafter"/>
</dbReference>